<sequence>SQAQENVALGVLSLIKELTKKTVTMIIGCFAFEDKLNVNIKLN</sequence>
<organism evidence="1 2">
    <name type="scientific">Racocetra persica</name>
    <dbReference type="NCBI Taxonomy" id="160502"/>
    <lineage>
        <taxon>Eukaryota</taxon>
        <taxon>Fungi</taxon>
        <taxon>Fungi incertae sedis</taxon>
        <taxon>Mucoromycota</taxon>
        <taxon>Glomeromycotina</taxon>
        <taxon>Glomeromycetes</taxon>
        <taxon>Diversisporales</taxon>
        <taxon>Gigasporaceae</taxon>
        <taxon>Racocetra</taxon>
    </lineage>
</organism>
<feature type="non-terminal residue" evidence="1">
    <location>
        <position position="43"/>
    </location>
</feature>
<reference evidence="1" key="1">
    <citation type="submission" date="2021-06" db="EMBL/GenBank/DDBJ databases">
        <authorList>
            <person name="Kallberg Y."/>
            <person name="Tangrot J."/>
            <person name="Rosling A."/>
        </authorList>
    </citation>
    <scope>NUCLEOTIDE SEQUENCE</scope>
    <source>
        <strain evidence="1">MA461A</strain>
    </source>
</reference>
<evidence type="ECO:0000313" key="2">
    <source>
        <dbReference type="Proteomes" id="UP000789920"/>
    </source>
</evidence>
<comment type="caution">
    <text evidence="1">The sequence shown here is derived from an EMBL/GenBank/DDBJ whole genome shotgun (WGS) entry which is preliminary data.</text>
</comment>
<dbReference type="Proteomes" id="UP000789920">
    <property type="component" value="Unassembled WGS sequence"/>
</dbReference>
<dbReference type="EMBL" id="CAJVQC010090812">
    <property type="protein sequence ID" value="CAG8825610.1"/>
    <property type="molecule type" value="Genomic_DNA"/>
</dbReference>
<proteinExistence type="predicted"/>
<feature type="non-terminal residue" evidence="1">
    <location>
        <position position="1"/>
    </location>
</feature>
<protein>
    <submittedName>
        <fullName evidence="1">10287_t:CDS:1</fullName>
    </submittedName>
</protein>
<keyword evidence="2" id="KW-1185">Reference proteome</keyword>
<evidence type="ECO:0000313" key="1">
    <source>
        <dbReference type="EMBL" id="CAG8825610.1"/>
    </source>
</evidence>
<accession>A0ACA9S533</accession>
<gene>
    <name evidence="1" type="ORF">RPERSI_LOCUS26531</name>
</gene>
<name>A0ACA9S533_9GLOM</name>